<dbReference type="InterPro" id="IPR011042">
    <property type="entry name" value="6-blade_b-propeller_TolB-like"/>
</dbReference>
<evidence type="ECO:0000256" key="3">
    <source>
        <dbReference type="PROSITE-ProRule" id="PRU00504"/>
    </source>
</evidence>
<dbReference type="AlphaFoldDB" id="A0A815X4A7"/>
<evidence type="ECO:0000256" key="4">
    <source>
        <dbReference type="SAM" id="SignalP"/>
    </source>
</evidence>
<evidence type="ECO:0000256" key="1">
    <source>
        <dbReference type="ARBA" id="ARBA00022441"/>
    </source>
</evidence>
<evidence type="ECO:0000256" key="2">
    <source>
        <dbReference type="ARBA" id="ARBA00022737"/>
    </source>
</evidence>
<dbReference type="Gene3D" id="2.130.10.80">
    <property type="entry name" value="Galactose oxidase/kelch, beta-propeller"/>
    <property type="match status" value="4"/>
</dbReference>
<dbReference type="PANTHER" id="PTHR46344:SF27">
    <property type="entry name" value="KELCH REPEAT SUPERFAMILY PROTEIN"/>
    <property type="match status" value="1"/>
</dbReference>
<comment type="caution">
    <text evidence="6">The sequence shown here is derived from an EMBL/GenBank/DDBJ whole genome shotgun (WGS) entry which is preliminary data.</text>
</comment>
<dbReference type="Pfam" id="PF01436">
    <property type="entry name" value="NHL"/>
    <property type="match status" value="1"/>
</dbReference>
<evidence type="ECO:0000313" key="6">
    <source>
        <dbReference type="EMBL" id="CAF1553204.1"/>
    </source>
</evidence>
<keyword evidence="7" id="KW-1185">Reference proteome</keyword>
<dbReference type="InterPro" id="IPR006652">
    <property type="entry name" value="Kelch_1"/>
</dbReference>
<evidence type="ECO:0000313" key="5">
    <source>
        <dbReference type="EMBL" id="CAF1176373.1"/>
    </source>
</evidence>
<dbReference type="Proteomes" id="UP000663828">
    <property type="component" value="Unassembled WGS sequence"/>
</dbReference>
<gene>
    <name evidence="5" type="ORF">EDS130_LOCUS23989</name>
    <name evidence="6" type="ORF">XAT740_LOCUS43058</name>
</gene>
<dbReference type="SUPFAM" id="SSF50985">
    <property type="entry name" value="RCC1/BLIP-II"/>
    <property type="match status" value="1"/>
</dbReference>
<name>A0A815X4A7_ADIRI</name>
<dbReference type="EMBL" id="CAJNOJ010000134">
    <property type="protein sequence ID" value="CAF1176373.1"/>
    <property type="molecule type" value="Genomic_DNA"/>
</dbReference>
<reference evidence="6" key="1">
    <citation type="submission" date="2021-02" db="EMBL/GenBank/DDBJ databases">
        <authorList>
            <person name="Nowell W R."/>
        </authorList>
    </citation>
    <scope>NUCLEOTIDE SEQUENCE</scope>
</reference>
<dbReference type="Pfam" id="PF01344">
    <property type="entry name" value="Kelch_1"/>
    <property type="match status" value="4"/>
</dbReference>
<dbReference type="SUPFAM" id="SSF50965">
    <property type="entry name" value="Galactose oxidase, central domain"/>
    <property type="match status" value="1"/>
</dbReference>
<dbReference type="SUPFAM" id="SSF101898">
    <property type="entry name" value="NHL repeat"/>
    <property type="match status" value="1"/>
</dbReference>
<sequence length="634" mass="69147">MFIAEMVSLWIFLFIIKKTSGIVSYNQPRIDSNSSWNPNGMTILSNISYLNDIFIDINNTIFIPNYDDKQILLIDQQNFSSTLNLSLSLFNSSTIFVRSIDEIYIDAYYTIGGITEIKSNLTIEQISRMILCQQCLDLFVTENNILYCSFNQHHEILSQSLTNDWSPLMTVAGTGSEGSTSTTLRFPYGIFIDENTNQDLFVADCGNNRIQLFPFEKLTATTIVGSGSMNITIDLNCPTGIILDFDKYLFIVDSFNHRIIGENQYGFKCLVGCSNSSGSASNQLYYPWSVNFDSYGNLFVSDRKNQRIQKFELIIYSRVWINIASMNVPRNEHIASLLVNGKVLVSSGQNSGGYINSAELYDSSADNWTMTGNMSTGRGGYTASVLFNGKVLVSGGYNGGILKSAELYDPTTNHWTLTGYMNNGRYGHTSSVLLNGTILVTGGNNAMTNVELYDPSTGSWTSTGNMNVARTRHGALVLSNGKVLVTGGSSNKAAELYDPATGICTITGSMNVVRSFFTMSKLSNGKILVAGGDNNNVGVTAELYDPLTGNWTMIGNMSVARQYHTASILSNGKVLISGGSSSSTTTEVYDPLTDSWIIGANMNVVRKSPASVVLSNGKVLVTAGSPSLSSAELY</sequence>
<dbReference type="EMBL" id="CAJNOR010005244">
    <property type="protein sequence ID" value="CAF1553204.1"/>
    <property type="molecule type" value="Genomic_DNA"/>
</dbReference>
<dbReference type="InterPro" id="IPR001258">
    <property type="entry name" value="NHL_repeat"/>
</dbReference>
<accession>A0A815X4A7</accession>
<keyword evidence="4" id="KW-0732">Signal</keyword>
<dbReference type="PANTHER" id="PTHR46344">
    <property type="entry name" value="OS02G0202900 PROTEIN"/>
    <property type="match status" value="1"/>
</dbReference>
<dbReference type="InterPro" id="IPR037293">
    <property type="entry name" value="Gal_Oxidase_central_sf"/>
</dbReference>
<keyword evidence="1" id="KW-0880">Kelch repeat</keyword>
<dbReference type="Proteomes" id="UP000663852">
    <property type="component" value="Unassembled WGS sequence"/>
</dbReference>
<dbReference type="CDD" id="cd05819">
    <property type="entry name" value="NHL"/>
    <property type="match status" value="1"/>
</dbReference>
<keyword evidence="2" id="KW-0677">Repeat</keyword>
<feature type="chain" id="PRO_5036412449" evidence="4">
    <location>
        <begin position="22"/>
        <end position="634"/>
    </location>
</feature>
<dbReference type="Gene3D" id="2.120.10.30">
    <property type="entry name" value="TolB, C-terminal domain"/>
    <property type="match status" value="1"/>
</dbReference>
<feature type="repeat" description="NHL" evidence="3">
    <location>
        <begin position="276"/>
        <end position="314"/>
    </location>
</feature>
<feature type="signal peptide" evidence="4">
    <location>
        <begin position="1"/>
        <end position="21"/>
    </location>
</feature>
<dbReference type="SMART" id="SM00612">
    <property type="entry name" value="Kelch"/>
    <property type="match status" value="6"/>
</dbReference>
<organism evidence="6 7">
    <name type="scientific">Adineta ricciae</name>
    <name type="common">Rotifer</name>
    <dbReference type="NCBI Taxonomy" id="249248"/>
    <lineage>
        <taxon>Eukaryota</taxon>
        <taxon>Metazoa</taxon>
        <taxon>Spiralia</taxon>
        <taxon>Gnathifera</taxon>
        <taxon>Rotifera</taxon>
        <taxon>Eurotatoria</taxon>
        <taxon>Bdelloidea</taxon>
        <taxon>Adinetida</taxon>
        <taxon>Adinetidae</taxon>
        <taxon>Adineta</taxon>
    </lineage>
</organism>
<dbReference type="PROSITE" id="PS51125">
    <property type="entry name" value="NHL"/>
    <property type="match status" value="1"/>
</dbReference>
<proteinExistence type="predicted"/>
<dbReference type="InterPro" id="IPR009091">
    <property type="entry name" value="RCC1/BLIP-II"/>
</dbReference>
<evidence type="ECO:0000313" key="7">
    <source>
        <dbReference type="Proteomes" id="UP000663828"/>
    </source>
</evidence>
<dbReference type="OrthoDB" id="2019572at2759"/>
<protein>
    <submittedName>
        <fullName evidence="6">Uncharacterized protein</fullName>
    </submittedName>
</protein>
<dbReference type="InterPro" id="IPR011043">
    <property type="entry name" value="Gal_Oxase/kelch_b-propeller"/>
</dbReference>